<proteinExistence type="predicted"/>
<dbReference type="SUPFAM" id="SSF54001">
    <property type="entry name" value="Cysteine proteinases"/>
    <property type="match status" value="1"/>
</dbReference>
<dbReference type="PROSITE" id="PS50235">
    <property type="entry name" value="USP_3"/>
    <property type="match status" value="1"/>
</dbReference>
<dbReference type="InterPro" id="IPR050185">
    <property type="entry name" value="Ub_carboxyl-term_hydrolase"/>
</dbReference>
<reference evidence="4" key="2">
    <citation type="submission" date="2022-10" db="EMBL/GenBank/DDBJ databases">
        <authorList>
            <consortium name="ENA_rothamsted_submissions"/>
            <consortium name="culmorum"/>
            <person name="King R."/>
        </authorList>
    </citation>
    <scope>NUCLEOTIDE SEQUENCE</scope>
</reference>
<keyword evidence="5" id="KW-1185">Reference proteome</keyword>
<dbReference type="OrthoDB" id="2248014at2759"/>
<dbReference type="Pfam" id="PF00443">
    <property type="entry name" value="UCH"/>
    <property type="match status" value="1"/>
</dbReference>
<dbReference type="EMBL" id="OU896709">
    <property type="protein sequence ID" value="CAG9820042.1"/>
    <property type="molecule type" value="Genomic_DNA"/>
</dbReference>
<dbReference type="Gene3D" id="3.90.70.10">
    <property type="entry name" value="Cysteine proteinases"/>
    <property type="match status" value="1"/>
</dbReference>
<dbReference type="PANTHER" id="PTHR21646">
    <property type="entry name" value="UBIQUITIN CARBOXYL-TERMINAL HYDROLASE"/>
    <property type="match status" value="1"/>
</dbReference>
<evidence type="ECO:0000313" key="4">
    <source>
        <dbReference type="EMBL" id="CAG9820042.1"/>
    </source>
</evidence>
<dbReference type="PANTHER" id="PTHR21646:SF23">
    <property type="entry name" value="UBIQUITIN CARBOXYL-TERMINAL HYDROLASE USP2"/>
    <property type="match status" value="1"/>
</dbReference>
<name>A0A9N9SJY4_PHACE</name>
<sequence length="91" mass="10514">MQLSHCMECFTCEEFLDEDDMPICSKCKERRKCTETLSFHKFPKVLVIHLKRFMSSVCSSDEVNVIIDILLEGLDLSSYSPYALSNHKSTM</sequence>
<organism evidence="4 5">
    <name type="scientific">Phaedon cochleariae</name>
    <name type="common">Mustard beetle</name>
    <dbReference type="NCBI Taxonomy" id="80249"/>
    <lineage>
        <taxon>Eukaryota</taxon>
        <taxon>Metazoa</taxon>
        <taxon>Ecdysozoa</taxon>
        <taxon>Arthropoda</taxon>
        <taxon>Hexapoda</taxon>
        <taxon>Insecta</taxon>
        <taxon>Pterygota</taxon>
        <taxon>Neoptera</taxon>
        <taxon>Endopterygota</taxon>
        <taxon>Coleoptera</taxon>
        <taxon>Polyphaga</taxon>
        <taxon>Cucujiformia</taxon>
        <taxon>Chrysomeloidea</taxon>
        <taxon>Chrysomelidae</taxon>
        <taxon>Chrysomelinae</taxon>
        <taxon>Chrysomelini</taxon>
        <taxon>Phaedon</taxon>
    </lineage>
</organism>
<gene>
    <name evidence="4" type="ORF">PHAECO_LOCUS7416</name>
</gene>
<comment type="catalytic activity">
    <reaction evidence="1">
        <text>Thiol-dependent hydrolysis of ester, thioester, amide, peptide and isopeptide bonds formed by the C-terminal Gly of ubiquitin (a 76-residue protein attached to proteins as an intracellular targeting signal).</text>
        <dbReference type="EC" id="3.4.19.12"/>
    </reaction>
</comment>
<dbReference type="EC" id="3.4.19.12" evidence="2"/>
<evidence type="ECO:0000313" key="5">
    <source>
        <dbReference type="Proteomes" id="UP001153737"/>
    </source>
</evidence>
<dbReference type="InterPro" id="IPR001394">
    <property type="entry name" value="Peptidase_C19_UCH"/>
</dbReference>
<reference evidence="4" key="1">
    <citation type="submission" date="2022-01" db="EMBL/GenBank/DDBJ databases">
        <authorList>
            <person name="King R."/>
        </authorList>
    </citation>
    <scope>NUCLEOTIDE SEQUENCE</scope>
</reference>
<evidence type="ECO:0000259" key="3">
    <source>
        <dbReference type="PROSITE" id="PS50235"/>
    </source>
</evidence>
<protein>
    <recommendedName>
        <fullName evidence="2">ubiquitinyl hydrolase 1</fullName>
        <ecNumber evidence="2">3.4.19.12</ecNumber>
    </recommendedName>
</protein>
<dbReference type="GO" id="GO:0004843">
    <property type="term" value="F:cysteine-type deubiquitinase activity"/>
    <property type="evidence" value="ECO:0007669"/>
    <property type="project" value="UniProtKB-EC"/>
</dbReference>
<feature type="domain" description="USP" evidence="3">
    <location>
        <begin position="1"/>
        <end position="91"/>
    </location>
</feature>
<accession>A0A9N9SJY4</accession>
<dbReference type="GO" id="GO:0016579">
    <property type="term" value="P:protein deubiquitination"/>
    <property type="evidence" value="ECO:0007669"/>
    <property type="project" value="InterPro"/>
</dbReference>
<dbReference type="InterPro" id="IPR038765">
    <property type="entry name" value="Papain-like_cys_pep_sf"/>
</dbReference>
<evidence type="ECO:0000256" key="2">
    <source>
        <dbReference type="ARBA" id="ARBA00012759"/>
    </source>
</evidence>
<evidence type="ECO:0000256" key="1">
    <source>
        <dbReference type="ARBA" id="ARBA00000707"/>
    </source>
</evidence>
<dbReference type="InterPro" id="IPR028889">
    <property type="entry name" value="USP"/>
</dbReference>
<dbReference type="AlphaFoldDB" id="A0A9N9SJY4"/>
<dbReference type="Proteomes" id="UP001153737">
    <property type="component" value="Chromosome 3"/>
</dbReference>